<dbReference type="InterPro" id="IPR005467">
    <property type="entry name" value="His_kinase_dom"/>
</dbReference>
<keyword evidence="4" id="KW-0808">Transferase</keyword>
<evidence type="ECO:0000256" key="7">
    <source>
        <dbReference type="ARBA" id="ARBA00022840"/>
    </source>
</evidence>
<accession>A0ABT5AMD1</accession>
<name>A0ABT5AMD1_9CYAN</name>
<dbReference type="EC" id="2.7.13.3" evidence="2"/>
<dbReference type="SUPFAM" id="SSF55785">
    <property type="entry name" value="PYP-like sensor domain (PAS domain)"/>
    <property type="match status" value="1"/>
</dbReference>
<dbReference type="InterPro" id="IPR003661">
    <property type="entry name" value="HisK_dim/P_dom"/>
</dbReference>
<dbReference type="InterPro" id="IPR036097">
    <property type="entry name" value="HisK_dim/P_sf"/>
</dbReference>
<dbReference type="PANTHER" id="PTHR42878:SF7">
    <property type="entry name" value="SENSOR HISTIDINE KINASE GLRK"/>
    <property type="match status" value="1"/>
</dbReference>
<dbReference type="Proteomes" id="UP001212499">
    <property type="component" value="Unassembled WGS sequence"/>
</dbReference>
<evidence type="ECO:0000313" key="10">
    <source>
        <dbReference type="EMBL" id="MDB9538450.1"/>
    </source>
</evidence>
<evidence type="ECO:0000256" key="8">
    <source>
        <dbReference type="ARBA" id="ARBA00023012"/>
    </source>
</evidence>
<evidence type="ECO:0000259" key="9">
    <source>
        <dbReference type="PROSITE" id="PS50109"/>
    </source>
</evidence>
<keyword evidence="8" id="KW-0902">Two-component regulatory system</keyword>
<evidence type="ECO:0000256" key="5">
    <source>
        <dbReference type="ARBA" id="ARBA00022741"/>
    </source>
</evidence>
<dbReference type="InterPro" id="IPR035965">
    <property type="entry name" value="PAS-like_dom_sf"/>
</dbReference>
<feature type="domain" description="Histidine kinase" evidence="9">
    <location>
        <begin position="184"/>
        <end position="398"/>
    </location>
</feature>
<dbReference type="PROSITE" id="PS50109">
    <property type="entry name" value="HIS_KIN"/>
    <property type="match status" value="1"/>
</dbReference>
<keyword evidence="3" id="KW-0597">Phosphoprotein</keyword>
<evidence type="ECO:0000256" key="6">
    <source>
        <dbReference type="ARBA" id="ARBA00022777"/>
    </source>
</evidence>
<dbReference type="InterPro" id="IPR004358">
    <property type="entry name" value="Sig_transdc_His_kin-like_C"/>
</dbReference>
<reference evidence="10 11" key="1">
    <citation type="submission" date="2023-01" db="EMBL/GenBank/DDBJ databases">
        <title>Genomes from the Australian National Cyanobacteria Reference Collection.</title>
        <authorList>
            <person name="Willis A."/>
            <person name="Lee E.M.F."/>
        </authorList>
    </citation>
    <scope>NUCLEOTIDE SEQUENCE [LARGE SCALE GENOMIC DNA]</scope>
    <source>
        <strain evidence="10 11">CS-1033</strain>
    </source>
</reference>
<dbReference type="EMBL" id="JAQMUH010000026">
    <property type="protein sequence ID" value="MDB9538450.1"/>
    <property type="molecule type" value="Genomic_DNA"/>
</dbReference>
<gene>
    <name evidence="10" type="ORF">PN457_02020</name>
</gene>
<protein>
    <recommendedName>
        <fullName evidence="2">histidine kinase</fullName>
        <ecNumber evidence="2">2.7.13.3</ecNumber>
    </recommendedName>
</protein>
<dbReference type="CDD" id="cd00082">
    <property type="entry name" value="HisKA"/>
    <property type="match status" value="1"/>
</dbReference>
<dbReference type="Pfam" id="PF02518">
    <property type="entry name" value="HATPase_c"/>
    <property type="match status" value="1"/>
</dbReference>
<organism evidence="10 11">
    <name type="scientific">Anabaenopsis arnoldii</name>
    <dbReference type="NCBI Taxonomy" id="2152938"/>
    <lineage>
        <taxon>Bacteria</taxon>
        <taxon>Bacillati</taxon>
        <taxon>Cyanobacteriota</taxon>
        <taxon>Cyanophyceae</taxon>
        <taxon>Nostocales</taxon>
        <taxon>Nodulariaceae</taxon>
        <taxon>Anabaenopsis</taxon>
    </lineage>
</organism>
<evidence type="ECO:0000256" key="4">
    <source>
        <dbReference type="ARBA" id="ARBA00022679"/>
    </source>
</evidence>
<dbReference type="CDD" id="cd00075">
    <property type="entry name" value="HATPase"/>
    <property type="match status" value="1"/>
</dbReference>
<dbReference type="SMART" id="SM00388">
    <property type="entry name" value="HisKA"/>
    <property type="match status" value="1"/>
</dbReference>
<evidence type="ECO:0000256" key="1">
    <source>
        <dbReference type="ARBA" id="ARBA00000085"/>
    </source>
</evidence>
<sequence>MYNSTDKLNKTQEHLGKEVTELKKKEEHLQQSLLLLRSTLESTAHGIVAVSLKGEIVSFNQKFVEMWQIPNSLIKSQKYVQYQAFFENQLKDPEAYYQIIGQVCSQYDLETYGMLELKDGRVLAQYSQPQWLEGEIIGRVWSIWDVTESQRKPEFPRLNTESDRSQTLEQIKQLTQLQGDFISRLCHQFRTPLNIVLFSNSLLKRYMSDWNEEKIQPLLDHVQTGVEQITKILDDVLLLAKVQTAKLNYDTKPLNLVDFCNQLIAQMQTSGSHKRINLLPQGGYLTACIDKKLIEPMIMNLLDNAMKYSPSDSVVELKLFCQHGNVVFEVKDRGIGIPLADRQRLFEPFYRGSNIHQPGTGLGLFIVKTLVDLHRGNIVVESEVDVSTTFKIMLPVVTSQL</sequence>
<keyword evidence="11" id="KW-1185">Reference proteome</keyword>
<dbReference type="PANTHER" id="PTHR42878">
    <property type="entry name" value="TWO-COMPONENT HISTIDINE KINASE"/>
    <property type="match status" value="1"/>
</dbReference>
<evidence type="ECO:0000256" key="2">
    <source>
        <dbReference type="ARBA" id="ARBA00012438"/>
    </source>
</evidence>
<comment type="catalytic activity">
    <reaction evidence="1">
        <text>ATP + protein L-histidine = ADP + protein N-phospho-L-histidine.</text>
        <dbReference type="EC" id="2.7.13.3"/>
    </reaction>
</comment>
<dbReference type="SUPFAM" id="SSF55874">
    <property type="entry name" value="ATPase domain of HSP90 chaperone/DNA topoisomerase II/histidine kinase"/>
    <property type="match status" value="1"/>
</dbReference>
<dbReference type="InterPro" id="IPR036890">
    <property type="entry name" value="HATPase_C_sf"/>
</dbReference>
<dbReference type="SUPFAM" id="SSF47384">
    <property type="entry name" value="Homodimeric domain of signal transducing histidine kinase"/>
    <property type="match status" value="1"/>
</dbReference>
<dbReference type="PRINTS" id="PR00344">
    <property type="entry name" value="BCTRLSENSOR"/>
</dbReference>
<dbReference type="Gene3D" id="3.30.450.20">
    <property type="entry name" value="PAS domain"/>
    <property type="match status" value="1"/>
</dbReference>
<proteinExistence type="predicted"/>
<comment type="caution">
    <text evidence="10">The sequence shown here is derived from an EMBL/GenBank/DDBJ whole genome shotgun (WGS) entry which is preliminary data.</text>
</comment>
<dbReference type="InterPro" id="IPR003594">
    <property type="entry name" value="HATPase_dom"/>
</dbReference>
<dbReference type="RefSeq" id="WP_271730980.1">
    <property type="nucleotide sequence ID" value="NZ_JANQDP010000025.1"/>
</dbReference>
<dbReference type="InterPro" id="IPR050351">
    <property type="entry name" value="BphY/WalK/GraS-like"/>
</dbReference>
<dbReference type="Pfam" id="PF00512">
    <property type="entry name" value="HisKA"/>
    <property type="match status" value="1"/>
</dbReference>
<evidence type="ECO:0000313" key="11">
    <source>
        <dbReference type="Proteomes" id="UP001212499"/>
    </source>
</evidence>
<keyword evidence="7" id="KW-0067">ATP-binding</keyword>
<dbReference type="Gene3D" id="3.30.565.10">
    <property type="entry name" value="Histidine kinase-like ATPase, C-terminal domain"/>
    <property type="match status" value="1"/>
</dbReference>
<dbReference type="Gene3D" id="1.10.287.130">
    <property type="match status" value="1"/>
</dbReference>
<keyword evidence="5" id="KW-0547">Nucleotide-binding</keyword>
<dbReference type="SMART" id="SM00387">
    <property type="entry name" value="HATPase_c"/>
    <property type="match status" value="1"/>
</dbReference>
<dbReference type="GO" id="GO:0016301">
    <property type="term" value="F:kinase activity"/>
    <property type="evidence" value="ECO:0007669"/>
    <property type="project" value="UniProtKB-KW"/>
</dbReference>
<evidence type="ECO:0000256" key="3">
    <source>
        <dbReference type="ARBA" id="ARBA00022553"/>
    </source>
</evidence>
<keyword evidence="6 10" id="KW-0418">Kinase</keyword>